<comment type="caution">
    <text evidence="1">The sequence shown here is derived from an EMBL/GenBank/DDBJ whole genome shotgun (WGS) entry which is preliminary data.</text>
</comment>
<dbReference type="EMBL" id="BJZU01000151">
    <property type="protein sequence ID" value="GEP07388.1"/>
    <property type="molecule type" value="Genomic_DNA"/>
</dbReference>
<reference evidence="2" key="4">
    <citation type="submission" date="2023-01" db="EMBL/GenBank/DDBJ databases">
        <title>Draft genome sequence of Methylobacterium oxalidis strain NBRC 107715.</title>
        <authorList>
            <person name="Sun Q."/>
            <person name="Mori K."/>
        </authorList>
    </citation>
    <scope>NUCLEOTIDE SEQUENCE</scope>
    <source>
        <strain evidence="2">NBRC 107715</strain>
    </source>
</reference>
<organism evidence="1 3">
    <name type="scientific">Methylobacterium oxalidis</name>
    <dbReference type="NCBI Taxonomy" id="944322"/>
    <lineage>
        <taxon>Bacteria</taxon>
        <taxon>Pseudomonadati</taxon>
        <taxon>Pseudomonadota</taxon>
        <taxon>Alphaproteobacteria</taxon>
        <taxon>Hyphomicrobiales</taxon>
        <taxon>Methylobacteriaceae</taxon>
        <taxon>Methylobacterium</taxon>
    </lineage>
</organism>
<sequence length="128" mass="13094">MSTVELSVEAGPRNSVQIQVHAGGKNIALPISPSQAAILGQALLAASVLCDPRCAPVPPGSKITNGRLPAASWRVGAIDHGGRPILDVRLVSGAELSILLTPSSAIECGEQLQMMGKLTLAPESGPKN</sequence>
<proteinExistence type="predicted"/>
<evidence type="ECO:0000313" key="3">
    <source>
        <dbReference type="Proteomes" id="UP000321960"/>
    </source>
</evidence>
<dbReference type="Proteomes" id="UP001156856">
    <property type="component" value="Unassembled WGS sequence"/>
</dbReference>
<reference evidence="4" key="2">
    <citation type="journal article" date="2019" name="Int. J. Syst. Evol. Microbiol.">
        <title>The Global Catalogue of Microorganisms (GCM) 10K type strain sequencing project: providing services to taxonomists for standard genome sequencing and annotation.</title>
        <authorList>
            <consortium name="The Broad Institute Genomics Platform"/>
            <consortium name="The Broad Institute Genome Sequencing Center for Infectious Disease"/>
            <person name="Wu L."/>
            <person name="Ma J."/>
        </authorList>
    </citation>
    <scope>NUCLEOTIDE SEQUENCE [LARGE SCALE GENOMIC DNA]</scope>
    <source>
        <strain evidence="4">NBRC 107715</strain>
    </source>
</reference>
<dbReference type="AlphaFoldDB" id="A0A512JBP5"/>
<gene>
    <name evidence="2" type="ORF">GCM10007888_60520</name>
    <name evidence="1" type="ORF">MOX02_54260</name>
</gene>
<reference evidence="2" key="1">
    <citation type="journal article" date="2014" name="Int. J. Syst. Evol. Microbiol.">
        <title>Complete genome of a new Firmicutes species belonging to the dominant human colonic microbiota ('Ruminococcus bicirculans') reveals two chromosomes and a selective capacity to utilize plant glucans.</title>
        <authorList>
            <consortium name="NISC Comparative Sequencing Program"/>
            <person name="Wegmann U."/>
            <person name="Louis P."/>
            <person name="Goesmann A."/>
            <person name="Henrissat B."/>
            <person name="Duncan S.H."/>
            <person name="Flint H.J."/>
        </authorList>
    </citation>
    <scope>NUCLEOTIDE SEQUENCE</scope>
    <source>
        <strain evidence="2">NBRC 107715</strain>
    </source>
</reference>
<protein>
    <submittedName>
        <fullName evidence="1">Uncharacterized protein</fullName>
    </submittedName>
</protein>
<keyword evidence="4" id="KW-1185">Reference proteome</keyword>
<evidence type="ECO:0000313" key="1">
    <source>
        <dbReference type="EMBL" id="GEP07388.1"/>
    </source>
</evidence>
<dbReference type="Proteomes" id="UP000321960">
    <property type="component" value="Unassembled WGS sequence"/>
</dbReference>
<reference evidence="1 3" key="3">
    <citation type="submission" date="2019-07" db="EMBL/GenBank/DDBJ databases">
        <title>Whole genome shotgun sequence of Methylobacterium oxalidis NBRC 107715.</title>
        <authorList>
            <person name="Hosoyama A."/>
            <person name="Uohara A."/>
            <person name="Ohji S."/>
            <person name="Ichikawa N."/>
        </authorList>
    </citation>
    <scope>NUCLEOTIDE SEQUENCE [LARGE SCALE GENOMIC DNA]</scope>
    <source>
        <strain evidence="1 3">NBRC 107715</strain>
    </source>
</reference>
<accession>A0A512JBP5</accession>
<evidence type="ECO:0000313" key="4">
    <source>
        <dbReference type="Proteomes" id="UP001156856"/>
    </source>
</evidence>
<evidence type="ECO:0000313" key="2">
    <source>
        <dbReference type="EMBL" id="GLS67667.1"/>
    </source>
</evidence>
<dbReference type="EMBL" id="BSPK01000116">
    <property type="protein sequence ID" value="GLS67667.1"/>
    <property type="molecule type" value="Genomic_DNA"/>
</dbReference>
<name>A0A512JBP5_9HYPH</name>